<dbReference type="Proteomes" id="UP000676325">
    <property type="component" value="Unassembled WGS sequence"/>
</dbReference>
<comment type="caution">
    <text evidence="1">The sequence shown here is derived from an EMBL/GenBank/DDBJ whole genome shotgun (WGS) entry which is preliminary data.</text>
</comment>
<dbReference type="RefSeq" id="WP_212521811.1">
    <property type="nucleotide sequence ID" value="NZ_JAGSOH010000149.1"/>
</dbReference>
<keyword evidence="2" id="KW-1185">Reference proteome</keyword>
<gene>
    <name evidence="1" type="ORF">KDK95_30580</name>
</gene>
<proteinExistence type="predicted"/>
<reference evidence="1" key="1">
    <citation type="submission" date="2021-04" db="EMBL/GenBank/DDBJ databases">
        <title>Genome based classification of Actinospica acidithermotolerans sp. nov., an actinobacterium isolated from an Indonesian hot spring.</title>
        <authorList>
            <person name="Kusuma A.B."/>
            <person name="Putra K.E."/>
            <person name="Nafisah S."/>
            <person name="Loh J."/>
            <person name="Nouioui I."/>
            <person name="Goodfellow M."/>
        </authorList>
    </citation>
    <scope>NUCLEOTIDE SEQUENCE</scope>
    <source>
        <strain evidence="1">MGRD01-02</strain>
    </source>
</reference>
<dbReference type="AlphaFoldDB" id="A0A941EHU9"/>
<evidence type="ECO:0000313" key="2">
    <source>
        <dbReference type="Proteomes" id="UP000676325"/>
    </source>
</evidence>
<organism evidence="1 2">
    <name type="scientific">Actinospica acidithermotolerans</name>
    <dbReference type="NCBI Taxonomy" id="2828514"/>
    <lineage>
        <taxon>Bacteria</taxon>
        <taxon>Bacillati</taxon>
        <taxon>Actinomycetota</taxon>
        <taxon>Actinomycetes</taxon>
        <taxon>Catenulisporales</taxon>
        <taxon>Actinospicaceae</taxon>
        <taxon>Actinospica</taxon>
    </lineage>
</organism>
<dbReference type="EMBL" id="JAGSOH010000149">
    <property type="protein sequence ID" value="MBR7830688.1"/>
    <property type="molecule type" value="Genomic_DNA"/>
</dbReference>
<accession>A0A941EHU9</accession>
<protein>
    <submittedName>
        <fullName evidence="1">Uncharacterized protein</fullName>
    </submittedName>
</protein>
<sequence length="119" mass="13691">MSNTKKGIAVRARFGDIASYSRGDAAGFPSTRRRPDHLELVAADTRLREELKQHRRELEWLREENEIPRQAAEPLIHLAPARERFAFIHRLRGKSSIKRMCRVLVTDRSRAPFAGFVVA</sequence>
<name>A0A941EHU9_9ACTN</name>
<evidence type="ECO:0000313" key="1">
    <source>
        <dbReference type="EMBL" id="MBR7830688.1"/>
    </source>
</evidence>